<dbReference type="GO" id="GO:0016757">
    <property type="term" value="F:glycosyltransferase activity"/>
    <property type="evidence" value="ECO:0007669"/>
    <property type="project" value="UniProtKB-KW"/>
</dbReference>
<dbReference type="SUPFAM" id="SSF53271">
    <property type="entry name" value="PRTase-like"/>
    <property type="match status" value="1"/>
</dbReference>
<dbReference type="AlphaFoldDB" id="F0S246"/>
<reference evidence="3 4" key="1">
    <citation type="journal article" date="2011" name="Stand. Genomic Sci.">
        <title>Complete genome sequence of the thermophilic sulfur-reducer Desulfurobacterium thermolithotrophum type strain (BSA(T)) from a deep-sea hydrothermal vent.</title>
        <authorList>
            <person name="Goker M."/>
            <person name="Daligault H."/>
            <person name="Mwirichia R."/>
            <person name="Lapidus A."/>
            <person name="Lucas S."/>
            <person name="Deshpande S."/>
            <person name="Pagani I."/>
            <person name="Tapia R."/>
            <person name="Cheng J.F."/>
            <person name="Goodwin L."/>
            <person name="Pitluck S."/>
            <person name="Liolios K."/>
            <person name="Ivanova N."/>
            <person name="Mavromatis K."/>
            <person name="Mikhailova N."/>
            <person name="Pati A."/>
            <person name="Chen A."/>
            <person name="Palaniappan K."/>
            <person name="Han C."/>
            <person name="Land M."/>
            <person name="Hauser L."/>
            <person name="Pan C."/>
            <person name="Brambilla E.M."/>
            <person name="Rohde M."/>
            <person name="Spring S."/>
            <person name="Sikorski J."/>
            <person name="Wirth R."/>
            <person name="Detter J.C."/>
            <person name="Woyke T."/>
            <person name="Bristow J."/>
            <person name="Eisen J.A."/>
            <person name="Markowitz V."/>
            <person name="Hugenholtz P."/>
            <person name="Kyrpides N.C."/>
            <person name="Klenk H.P."/>
        </authorList>
    </citation>
    <scope>NUCLEOTIDE SEQUENCE [LARGE SCALE GENOMIC DNA]</scope>
    <source>
        <strain evidence="4">DSM 11699 / BSA</strain>
    </source>
</reference>
<evidence type="ECO:0000259" key="2">
    <source>
        <dbReference type="Pfam" id="PF18912"/>
    </source>
</evidence>
<dbReference type="InterPro" id="IPR044005">
    <property type="entry name" value="DZR_2"/>
</dbReference>
<evidence type="ECO:0000313" key="3">
    <source>
        <dbReference type="EMBL" id="ADY72989.1"/>
    </source>
</evidence>
<name>F0S246_DESTD</name>
<dbReference type="InParanoid" id="F0S246"/>
<keyword evidence="3" id="KW-0328">Glycosyltransferase</keyword>
<evidence type="ECO:0000256" key="1">
    <source>
        <dbReference type="ARBA" id="ARBA00008007"/>
    </source>
</evidence>
<dbReference type="STRING" id="868864.Dester_0333"/>
<feature type="domain" description="Double zinc ribbon" evidence="2">
    <location>
        <begin position="17"/>
        <end position="79"/>
    </location>
</feature>
<gene>
    <name evidence="3" type="ordered locus">Dester_0333</name>
</gene>
<dbReference type="KEGG" id="dte:Dester_0333"/>
<dbReference type="EMBL" id="CP002543">
    <property type="protein sequence ID" value="ADY72989.1"/>
    <property type="molecule type" value="Genomic_DNA"/>
</dbReference>
<accession>F0S246</accession>
<dbReference type="InterPro" id="IPR029057">
    <property type="entry name" value="PRTase-like"/>
</dbReference>
<dbReference type="RefSeq" id="WP_013637947.1">
    <property type="nucleotide sequence ID" value="NC_015185.1"/>
</dbReference>
<dbReference type="eggNOG" id="COG1040">
    <property type="taxonomic scope" value="Bacteria"/>
</dbReference>
<dbReference type="InterPro" id="IPR000836">
    <property type="entry name" value="PRTase_dom"/>
</dbReference>
<reference evidence="4" key="2">
    <citation type="submission" date="2011-02" db="EMBL/GenBank/DDBJ databases">
        <title>The complete genome of Desulfurobacterium thermolithotrophum DSM 11699.</title>
        <authorList>
            <consortium name="US DOE Joint Genome Institute (JGI-PGF)"/>
            <person name="Lucas S."/>
            <person name="Copeland A."/>
            <person name="Lapidus A."/>
            <person name="Bruce D."/>
            <person name="Goodwin L."/>
            <person name="Pitluck S."/>
            <person name="Kyrpides N."/>
            <person name="Mavromatis K."/>
            <person name="Pagani I."/>
            <person name="Ivanova N."/>
            <person name="Mikhailova N."/>
            <person name="Daligault H."/>
            <person name="Detter J.C."/>
            <person name="Tapia R."/>
            <person name="Han C."/>
            <person name="Land M."/>
            <person name="Hauser L."/>
            <person name="Markowitz V."/>
            <person name="Cheng J.-F."/>
            <person name="Hugenholtz P."/>
            <person name="Woyke T."/>
            <person name="Wu D."/>
            <person name="Spring S."/>
            <person name="Brambilla E."/>
            <person name="Klenk H.-P."/>
            <person name="Eisen J.A."/>
        </authorList>
    </citation>
    <scope>NUCLEOTIDE SEQUENCE [LARGE SCALE GENOMIC DNA]</scope>
    <source>
        <strain evidence="4">DSM 11699 / BSA</strain>
    </source>
</reference>
<dbReference type="FunCoup" id="F0S246">
    <property type="interactions" value="233"/>
</dbReference>
<dbReference type="Gene3D" id="3.40.50.2020">
    <property type="match status" value="1"/>
</dbReference>
<comment type="similarity">
    <text evidence="1">Belongs to the ComF/GntX family.</text>
</comment>
<dbReference type="InterPro" id="IPR051910">
    <property type="entry name" value="ComF/GntX_DNA_util-trans"/>
</dbReference>
<dbReference type="PANTHER" id="PTHR47505:SF1">
    <property type="entry name" value="DNA UTILIZATION PROTEIN YHGH"/>
    <property type="match status" value="1"/>
</dbReference>
<keyword evidence="3" id="KW-0808">Transferase</keyword>
<dbReference type="CDD" id="cd06223">
    <property type="entry name" value="PRTases_typeI"/>
    <property type="match status" value="1"/>
</dbReference>
<evidence type="ECO:0000313" key="4">
    <source>
        <dbReference type="Proteomes" id="UP000007102"/>
    </source>
</evidence>
<proteinExistence type="inferred from homology"/>
<keyword evidence="4" id="KW-1185">Reference proteome</keyword>
<protein>
    <submittedName>
        <fullName evidence="3">Phosphoribosyltransferase</fullName>
    </submittedName>
</protein>
<sequence>MGGNRKVSAGKFLRNFILDLLFPEYCLVCGSFLFLDHSYIACNNCWESYFKEFKGKKCSTCGYPLKLKPGTAYSCRDCLETGRSFSFDGVEYFGIYSDLIDLAIKTLKFEKKLPVGWKIGETIKEHIQKYIYQTKVDCVIPVPLHKEELKERGFNQCEEILKGAEISFVRGIKKAYKVERQSSLPLEKRVENIKGIFEVVEKVWGKRILLFDDVFTTGSTVNEISRVLKENGASKVFVYSVARSI</sequence>
<dbReference type="OrthoDB" id="9779910at2"/>
<dbReference type="HOGENOM" id="CLU_054549_0_0_0"/>
<dbReference type="PANTHER" id="PTHR47505">
    <property type="entry name" value="DNA UTILIZATION PROTEIN YHGH"/>
    <property type="match status" value="1"/>
</dbReference>
<dbReference type="Pfam" id="PF18912">
    <property type="entry name" value="DZR_2"/>
    <property type="match status" value="1"/>
</dbReference>
<organism evidence="3 4">
    <name type="scientific">Desulfurobacterium thermolithotrophum (strain DSM 11699 / BSA)</name>
    <dbReference type="NCBI Taxonomy" id="868864"/>
    <lineage>
        <taxon>Bacteria</taxon>
        <taxon>Pseudomonadati</taxon>
        <taxon>Aquificota</taxon>
        <taxon>Aquificia</taxon>
        <taxon>Desulfurobacteriales</taxon>
        <taxon>Desulfurobacteriaceae</taxon>
        <taxon>Desulfurobacterium</taxon>
    </lineage>
</organism>
<dbReference type="Proteomes" id="UP000007102">
    <property type="component" value="Chromosome"/>
</dbReference>